<dbReference type="InterPro" id="IPR010985">
    <property type="entry name" value="Ribbon_hlx_hlx"/>
</dbReference>
<accession>A0ABW4JQY1</accession>
<comment type="similarity">
    <text evidence="2">Belongs to the TacA antitoxin family.</text>
</comment>
<reference evidence="4" key="1">
    <citation type="journal article" date="2019" name="Int. J. Syst. Evol. Microbiol.">
        <title>The Global Catalogue of Microorganisms (GCM) 10K type strain sequencing project: providing services to taxonomists for standard genome sequencing and annotation.</title>
        <authorList>
            <consortium name="The Broad Institute Genomics Platform"/>
            <consortium name="The Broad Institute Genome Sequencing Center for Infectious Disease"/>
            <person name="Wu L."/>
            <person name="Ma J."/>
        </authorList>
    </citation>
    <scope>NUCLEOTIDE SEQUENCE [LARGE SCALE GENOMIC DNA]</scope>
    <source>
        <strain evidence="4">JCM 3369</strain>
    </source>
</reference>
<keyword evidence="4" id="KW-1185">Reference proteome</keyword>
<gene>
    <name evidence="3" type="ORF">ACFSC7_02980</name>
</gene>
<organism evidence="3 4">
    <name type="scientific">Roseibium aestuarii</name>
    <dbReference type="NCBI Taxonomy" id="2600299"/>
    <lineage>
        <taxon>Bacteria</taxon>
        <taxon>Pseudomonadati</taxon>
        <taxon>Pseudomonadota</taxon>
        <taxon>Alphaproteobacteria</taxon>
        <taxon>Hyphomicrobiales</taxon>
        <taxon>Stappiaceae</taxon>
        <taxon>Roseibium</taxon>
    </lineage>
</organism>
<dbReference type="Proteomes" id="UP001597327">
    <property type="component" value="Unassembled WGS sequence"/>
</dbReference>
<dbReference type="SUPFAM" id="SSF47598">
    <property type="entry name" value="Ribbon-helix-helix"/>
    <property type="match status" value="1"/>
</dbReference>
<proteinExistence type="inferred from homology"/>
<protein>
    <submittedName>
        <fullName evidence="3">DUF1778 domain-containing protein</fullName>
    </submittedName>
</protein>
<sequence>MLDRPEAGEPGEKQTRTTQIRHGEALAQLIERAAVTLGVDKSVFLRDAIAREARRVIEESSHHVLSAEDARLFAAALDTPPPPTPRALQAAETYRRRVTHAE</sequence>
<dbReference type="Gene3D" id="1.20.5.780">
    <property type="entry name" value="Single helix bin"/>
    <property type="match status" value="1"/>
</dbReference>
<evidence type="ECO:0000313" key="4">
    <source>
        <dbReference type="Proteomes" id="UP001597327"/>
    </source>
</evidence>
<dbReference type="InterPro" id="IPR014795">
    <property type="entry name" value="TacA_1-like"/>
</dbReference>
<comment type="caution">
    <text evidence="3">The sequence shown here is derived from an EMBL/GenBank/DDBJ whole genome shotgun (WGS) entry which is preliminary data.</text>
</comment>
<evidence type="ECO:0000256" key="2">
    <source>
        <dbReference type="ARBA" id="ARBA00049988"/>
    </source>
</evidence>
<name>A0ABW4JQY1_9HYPH</name>
<evidence type="ECO:0000256" key="1">
    <source>
        <dbReference type="ARBA" id="ARBA00022649"/>
    </source>
</evidence>
<dbReference type="RefSeq" id="WP_149891686.1">
    <property type="nucleotide sequence ID" value="NZ_JBHUFA010000001.1"/>
</dbReference>
<dbReference type="Pfam" id="PF08681">
    <property type="entry name" value="TacA1"/>
    <property type="match status" value="1"/>
</dbReference>
<keyword evidence="1" id="KW-1277">Toxin-antitoxin system</keyword>
<dbReference type="EMBL" id="JBHUFA010000001">
    <property type="protein sequence ID" value="MFD1694464.1"/>
    <property type="molecule type" value="Genomic_DNA"/>
</dbReference>
<evidence type="ECO:0000313" key="3">
    <source>
        <dbReference type="EMBL" id="MFD1694464.1"/>
    </source>
</evidence>